<keyword evidence="7" id="KW-1185">Reference proteome</keyword>
<evidence type="ECO:0000256" key="1">
    <source>
        <dbReference type="ARBA" id="ARBA00022692"/>
    </source>
</evidence>
<dbReference type="InterPro" id="IPR045851">
    <property type="entry name" value="AMP-bd_C_sf"/>
</dbReference>
<gene>
    <name evidence="6" type="ORF">ACFODT_06580</name>
</gene>
<dbReference type="NCBIfam" id="NF006386">
    <property type="entry name" value="PRK08633.1"/>
    <property type="match status" value="1"/>
</dbReference>
<dbReference type="SUPFAM" id="SSF69593">
    <property type="entry name" value="Glycerol-3-phosphate (1)-acyltransferase"/>
    <property type="match status" value="1"/>
</dbReference>
<accession>A0ABV7C7X5</accession>
<dbReference type="InterPro" id="IPR042099">
    <property type="entry name" value="ANL_N_sf"/>
</dbReference>
<feature type="transmembrane region" description="Helical" evidence="4">
    <location>
        <begin position="238"/>
        <end position="264"/>
    </location>
</feature>
<sequence length="1157" mass="127252">MHQTLRNKGFMAYLLVVFANIFVDFGHKVIVQNTIFESFPKSEHIGWMALVNGLMLLSFVLVILPTGFMADRYPKRRVIRMCAVGGLVTSLLITYSYYSGHFYLALALSVVLTIQSAFYSPAKNGYMRERFGSQELGQANGWVQAVSVLSLVLGSVVCSMAFTQLVPLKSSDSSAMVLHHVAALGWVLVVISAVECYFAFRLSNNPAESASSSSLTWATHTQSHGLTRQWGRLLRHPVLWQSILGIASVLVIGTVLLTIFPLYAKTHIMLRHNAEIQSIMVMLGVGFILGAIFSAKRSLRHINLSLVPTGALCVCLCLGMVTQVASAGWLALLFTGVGFGCALITVPLQARVQFYAKRKELARVLACQNMVQAGAMLLVLGLTVGVMLSGLNSAYLVWLVFILSVFMALTAVIRFPHALIRGLLTRMIGHKYRLKVIGLEHFPQSEQGILLLGNHISWLDWALIHMASPYHVHFVMAQDLYERWYFKWICQRFGVIPIAPGHSQTALQRVTELLNAGKTVCIFPEGRISHLGQLGEFKHGFEVACEQAEGVIIPFYLRGMWGSAFSRSTKTLDKARNKGIKRDITVAFGEPMSIHSTAAEVKQKVFDMSVASWNDYADTLEPLPKTWITTAKSRPAKWAIVDSHGKPMSHMRCLIGSLLMKHPIAQLSGQHIGLLVPTSSAGLLANVATLMAGKTVVNINYTSSLEAIASAKQRADIHSVVTSRQFIEKLSKKGVDCETILEGGSVCYLEDIMKEVSPTRRWLTTVAAYGLPATWLTMLFCHNQHLTDTAAILFSSGSEGEPKGVMLSHRNIMANLRQVADVLNVREDDRIMATLPLFHAFGLTVTGMLPLMEGIPVICHPDPTDGANIAKAVAKHQATLMCATSTFLRMYQRNRRIKPMMFNSLRAVVSGAEKLDADVKRAFQETFMVPVLEGYGTTETTPVASVNLPGHLIREQAYIQEASREGTVGLALPGTTFRIVDPDSLDTLPAGEDGLIMIGGAQIMQGYLKDQEKTDEAIVELEGQRWYKTGDKGHLDEDGYLTIVDRYSRFAKLAGEMVSLSAVENTIKSLLDESEMNLVAVNLPDAKKGEKIIVLTESTRSEDEIKQTLAQEGMDSLMQPSRIFHVDAVPILGTGKMDFAGAKALAQEKLETSNDSE</sequence>
<dbReference type="Proteomes" id="UP001595384">
    <property type="component" value="Unassembled WGS sequence"/>
</dbReference>
<feature type="transmembrane region" description="Helical" evidence="4">
    <location>
        <begin position="276"/>
        <end position="295"/>
    </location>
</feature>
<dbReference type="SMART" id="SM00563">
    <property type="entry name" value="PlsC"/>
    <property type="match status" value="1"/>
</dbReference>
<dbReference type="RefSeq" id="WP_123014880.1">
    <property type="nucleotide sequence ID" value="NZ_AP024912.1"/>
</dbReference>
<feature type="transmembrane region" description="Helical" evidence="4">
    <location>
        <begin position="103"/>
        <end position="122"/>
    </location>
</feature>
<dbReference type="InterPro" id="IPR036259">
    <property type="entry name" value="MFS_trans_sf"/>
</dbReference>
<feature type="transmembrane region" description="Helical" evidence="4">
    <location>
        <begin position="45"/>
        <end position="66"/>
    </location>
</feature>
<dbReference type="EMBL" id="JBHRSE010000041">
    <property type="protein sequence ID" value="MFC3023484.1"/>
    <property type="molecule type" value="Genomic_DNA"/>
</dbReference>
<dbReference type="InterPro" id="IPR000873">
    <property type="entry name" value="AMP-dep_synth/lig_dom"/>
</dbReference>
<feature type="transmembrane region" description="Helical" evidence="4">
    <location>
        <begin position="395"/>
        <end position="416"/>
    </location>
</feature>
<evidence type="ECO:0000259" key="5">
    <source>
        <dbReference type="SMART" id="SM00563"/>
    </source>
</evidence>
<feature type="transmembrane region" description="Helical" evidence="4">
    <location>
        <begin position="78"/>
        <end position="97"/>
    </location>
</feature>
<dbReference type="Pfam" id="PF01553">
    <property type="entry name" value="Acyltransferase"/>
    <property type="match status" value="1"/>
</dbReference>
<feature type="domain" description="Phospholipid/glycerol acyltransferase" evidence="5">
    <location>
        <begin position="449"/>
        <end position="560"/>
    </location>
</feature>
<evidence type="ECO:0000256" key="4">
    <source>
        <dbReference type="SAM" id="Phobius"/>
    </source>
</evidence>
<keyword evidence="2 4" id="KW-1133">Transmembrane helix</keyword>
<evidence type="ECO:0000256" key="2">
    <source>
        <dbReference type="ARBA" id="ARBA00022989"/>
    </source>
</evidence>
<dbReference type="Gene3D" id="3.30.300.30">
    <property type="match status" value="1"/>
</dbReference>
<feature type="transmembrane region" description="Helical" evidence="4">
    <location>
        <begin position="302"/>
        <end position="321"/>
    </location>
</feature>
<dbReference type="Pfam" id="PF07690">
    <property type="entry name" value="MFS_1"/>
    <property type="match status" value="1"/>
</dbReference>
<evidence type="ECO:0000256" key="3">
    <source>
        <dbReference type="ARBA" id="ARBA00023136"/>
    </source>
</evidence>
<dbReference type="InterPro" id="IPR050237">
    <property type="entry name" value="ATP-dep_AMP-bd_enzyme"/>
</dbReference>
<dbReference type="CDD" id="cd06173">
    <property type="entry name" value="MFS_MefA_like"/>
    <property type="match status" value="1"/>
</dbReference>
<comment type="caution">
    <text evidence="6">The sequence shown here is derived from an EMBL/GenBank/DDBJ whole genome shotgun (WGS) entry which is preliminary data.</text>
</comment>
<evidence type="ECO:0000313" key="6">
    <source>
        <dbReference type="EMBL" id="MFC3023484.1"/>
    </source>
</evidence>
<proteinExistence type="predicted"/>
<evidence type="ECO:0000313" key="7">
    <source>
        <dbReference type="Proteomes" id="UP001595384"/>
    </source>
</evidence>
<dbReference type="PANTHER" id="PTHR43767">
    <property type="entry name" value="LONG-CHAIN-FATTY-ACID--COA LIGASE"/>
    <property type="match status" value="1"/>
</dbReference>
<keyword evidence="1 4" id="KW-0812">Transmembrane</keyword>
<dbReference type="SUPFAM" id="SSF103473">
    <property type="entry name" value="MFS general substrate transporter"/>
    <property type="match status" value="1"/>
</dbReference>
<reference evidence="7" key="1">
    <citation type="journal article" date="2019" name="Int. J. Syst. Evol. Microbiol.">
        <title>The Global Catalogue of Microorganisms (GCM) 10K type strain sequencing project: providing services to taxonomists for standard genome sequencing and annotation.</title>
        <authorList>
            <consortium name="The Broad Institute Genomics Platform"/>
            <consortium name="The Broad Institute Genome Sequencing Center for Infectious Disease"/>
            <person name="Wu L."/>
            <person name="Ma J."/>
        </authorList>
    </citation>
    <scope>NUCLEOTIDE SEQUENCE [LARGE SCALE GENOMIC DNA]</scope>
    <source>
        <strain evidence="7">KCTC 62784</strain>
    </source>
</reference>
<organism evidence="6 7">
    <name type="scientific">Vibrio zhugei</name>
    <dbReference type="NCBI Taxonomy" id="2479546"/>
    <lineage>
        <taxon>Bacteria</taxon>
        <taxon>Pseudomonadati</taxon>
        <taxon>Pseudomonadota</taxon>
        <taxon>Gammaproteobacteria</taxon>
        <taxon>Vibrionales</taxon>
        <taxon>Vibrionaceae</taxon>
        <taxon>Vibrio</taxon>
    </lineage>
</organism>
<dbReference type="PROSITE" id="PS00455">
    <property type="entry name" value="AMP_BINDING"/>
    <property type="match status" value="1"/>
</dbReference>
<dbReference type="PANTHER" id="PTHR43767:SF1">
    <property type="entry name" value="NONRIBOSOMAL PEPTIDE SYNTHASE PES1 (EUROFUNG)-RELATED"/>
    <property type="match status" value="1"/>
</dbReference>
<dbReference type="InterPro" id="IPR002123">
    <property type="entry name" value="Plipid/glycerol_acylTrfase"/>
</dbReference>
<dbReference type="Gene3D" id="1.20.1250.20">
    <property type="entry name" value="MFS general substrate transporter like domains"/>
    <property type="match status" value="1"/>
</dbReference>
<dbReference type="Gene3D" id="3.40.50.12780">
    <property type="entry name" value="N-terminal domain of ligase-like"/>
    <property type="match status" value="1"/>
</dbReference>
<feature type="transmembrane region" description="Helical" evidence="4">
    <location>
        <begin position="327"/>
        <end position="348"/>
    </location>
</feature>
<name>A0ABV7C7X5_9VIBR</name>
<dbReference type="InterPro" id="IPR011701">
    <property type="entry name" value="MFS"/>
</dbReference>
<protein>
    <submittedName>
        <fullName evidence="6">Acyl-[ACP]--phospholipid O-acyltransferase</fullName>
    </submittedName>
</protein>
<keyword evidence="3 4" id="KW-0472">Membrane</keyword>
<feature type="transmembrane region" description="Helical" evidence="4">
    <location>
        <begin position="142"/>
        <end position="165"/>
    </location>
</feature>
<dbReference type="InterPro" id="IPR020845">
    <property type="entry name" value="AMP-binding_CS"/>
</dbReference>
<dbReference type="SUPFAM" id="SSF56801">
    <property type="entry name" value="Acetyl-CoA synthetase-like"/>
    <property type="match status" value="1"/>
</dbReference>
<feature type="transmembrane region" description="Helical" evidence="4">
    <location>
        <begin position="177"/>
        <end position="200"/>
    </location>
</feature>
<dbReference type="Pfam" id="PF00501">
    <property type="entry name" value="AMP-binding"/>
    <property type="match status" value="1"/>
</dbReference>
<dbReference type="CDD" id="cd07989">
    <property type="entry name" value="LPLAT_AGPAT-like"/>
    <property type="match status" value="1"/>
</dbReference>
<feature type="transmembrane region" description="Helical" evidence="4">
    <location>
        <begin position="12"/>
        <end position="30"/>
    </location>
</feature>